<keyword evidence="1" id="KW-0479">Metal-binding</keyword>
<dbReference type="PROSITE" id="PS50089">
    <property type="entry name" value="ZF_RING_2"/>
    <property type="match status" value="1"/>
</dbReference>
<dbReference type="Gene3D" id="3.30.40.10">
    <property type="entry name" value="Zinc/RING finger domain, C3HC4 (zinc finger)"/>
    <property type="match status" value="1"/>
</dbReference>
<evidence type="ECO:0000256" key="4">
    <source>
        <dbReference type="PROSITE-ProRule" id="PRU00175"/>
    </source>
</evidence>
<dbReference type="InterPro" id="IPR001841">
    <property type="entry name" value="Znf_RING"/>
</dbReference>
<name>A0A9W9IBM5_9EURO</name>
<keyword evidence="8" id="KW-1185">Reference proteome</keyword>
<protein>
    <recommendedName>
        <fullName evidence="6">RING-type domain-containing protein</fullName>
    </recommendedName>
</protein>
<dbReference type="PROSITE" id="PS00518">
    <property type="entry name" value="ZF_RING_1"/>
    <property type="match status" value="1"/>
</dbReference>
<dbReference type="InterPro" id="IPR017907">
    <property type="entry name" value="Znf_RING_CS"/>
</dbReference>
<feature type="compositionally biased region" description="Basic and acidic residues" evidence="5">
    <location>
        <begin position="293"/>
        <end position="302"/>
    </location>
</feature>
<reference evidence="7" key="1">
    <citation type="submission" date="2022-11" db="EMBL/GenBank/DDBJ databases">
        <authorList>
            <person name="Petersen C."/>
        </authorList>
    </citation>
    <scope>NUCLEOTIDE SEQUENCE</scope>
    <source>
        <strain evidence="7">IBT 21917</strain>
    </source>
</reference>
<comment type="caution">
    <text evidence="7">The sequence shown here is derived from an EMBL/GenBank/DDBJ whole genome shotgun (WGS) entry which is preliminary data.</text>
</comment>
<dbReference type="GO" id="GO:0005634">
    <property type="term" value="C:nucleus"/>
    <property type="evidence" value="ECO:0007669"/>
    <property type="project" value="TreeGrafter"/>
</dbReference>
<dbReference type="PANTHER" id="PTHR15898">
    <property type="entry name" value="BIFUNCTIONAL APOPTOSIS REGULATOR"/>
    <property type="match status" value="1"/>
</dbReference>
<dbReference type="SMART" id="SM00184">
    <property type="entry name" value="RING"/>
    <property type="match status" value="1"/>
</dbReference>
<dbReference type="GO" id="GO:0008270">
    <property type="term" value="F:zinc ion binding"/>
    <property type="evidence" value="ECO:0007669"/>
    <property type="project" value="UniProtKB-KW"/>
</dbReference>
<dbReference type="CDD" id="cd16568">
    <property type="entry name" value="RING-HC_ScPSH1-like"/>
    <property type="match status" value="1"/>
</dbReference>
<reference evidence="7" key="2">
    <citation type="journal article" date="2023" name="IMA Fungus">
        <title>Comparative genomic study of the Penicillium genus elucidates a diverse pangenome and 15 lateral gene transfer events.</title>
        <authorList>
            <person name="Petersen C."/>
            <person name="Sorensen T."/>
            <person name="Nielsen M.R."/>
            <person name="Sondergaard T.E."/>
            <person name="Sorensen J.L."/>
            <person name="Fitzpatrick D.A."/>
            <person name="Frisvad J.C."/>
            <person name="Nielsen K.L."/>
        </authorList>
    </citation>
    <scope>NUCLEOTIDE SEQUENCE</scope>
    <source>
        <strain evidence="7">IBT 21917</strain>
    </source>
</reference>
<organism evidence="7 8">
    <name type="scientific">Penicillium capsulatum</name>
    <dbReference type="NCBI Taxonomy" id="69766"/>
    <lineage>
        <taxon>Eukaryota</taxon>
        <taxon>Fungi</taxon>
        <taxon>Dikarya</taxon>
        <taxon>Ascomycota</taxon>
        <taxon>Pezizomycotina</taxon>
        <taxon>Eurotiomycetes</taxon>
        <taxon>Eurotiomycetidae</taxon>
        <taxon>Eurotiales</taxon>
        <taxon>Aspergillaceae</taxon>
        <taxon>Penicillium</taxon>
    </lineage>
</organism>
<proteinExistence type="predicted"/>
<sequence>MAGDGDAEKETSGLVNTLQGHIDDLRNSLQCGICVRPLYEPFTLACGHTFCYTCLSSWFAGGRSKRTCPDCRAPVKTQPAPAYLVRTIVQMFTSRAELLDKEETTAEHIKSHQEEIQKLDNDKANTDPYQGGLFGGLFKPKPPQLQPIVDVDDGVARCPVCSWELEDDHTCGGCGWLYRPDSDGSDLSESDFTETDEYDSALEDEEIEEDDLMEAAEDRGMYGPYGSLPYGGAPFMGPSWGHMHVPFPWAHGPAFPLPRPVGGLHIDDEDDYDEEEDDDYDDMDSFIDDDGEDGHSHGHGGDFDSQSDHSTVVDTTRPRNQPSSRAPPVIPYNPRPEYVPSDSEDGESEATENPDGFTNENTWTTSSHQRISSSEISDSEGDEAESDSPVRHVPSWDTHDNEDEEDESDEEDSDEPHAGRRRQFYQPTSISSVTNDETAPASSSSPPRPMRTPRYTGSSARNAITIDDSDEDQPVGPMRRAAQRRQARFSPY</sequence>
<dbReference type="GO" id="GO:0043161">
    <property type="term" value="P:proteasome-mediated ubiquitin-dependent protein catabolic process"/>
    <property type="evidence" value="ECO:0007669"/>
    <property type="project" value="TreeGrafter"/>
</dbReference>
<accession>A0A9W9IBM5</accession>
<dbReference type="OrthoDB" id="6105938at2759"/>
<dbReference type="GO" id="GO:0061630">
    <property type="term" value="F:ubiquitin protein ligase activity"/>
    <property type="evidence" value="ECO:0007669"/>
    <property type="project" value="TreeGrafter"/>
</dbReference>
<feature type="compositionally biased region" description="Low complexity" evidence="5">
    <location>
        <begin position="366"/>
        <end position="376"/>
    </location>
</feature>
<feature type="compositionally biased region" description="Acidic residues" evidence="5">
    <location>
        <begin position="377"/>
        <end position="386"/>
    </location>
</feature>
<evidence type="ECO:0000313" key="7">
    <source>
        <dbReference type="EMBL" id="KAJ5172471.1"/>
    </source>
</evidence>
<feature type="compositionally biased region" description="Acidic residues" evidence="5">
    <location>
        <begin position="342"/>
        <end position="352"/>
    </location>
</feature>
<feature type="compositionally biased region" description="Polar residues" evidence="5">
    <location>
        <begin position="425"/>
        <end position="437"/>
    </location>
</feature>
<dbReference type="Proteomes" id="UP001146351">
    <property type="component" value="Unassembled WGS sequence"/>
</dbReference>
<evidence type="ECO:0000256" key="5">
    <source>
        <dbReference type="SAM" id="MobiDB-lite"/>
    </source>
</evidence>
<gene>
    <name evidence="7" type="ORF">N7492_005064</name>
</gene>
<dbReference type="PANTHER" id="PTHR15898:SF13">
    <property type="entry name" value="BIFUNCTIONAL APOPTOSIS REGULATOR"/>
    <property type="match status" value="1"/>
</dbReference>
<dbReference type="Pfam" id="PF00097">
    <property type="entry name" value="zf-C3HC4"/>
    <property type="match status" value="1"/>
</dbReference>
<keyword evidence="2 4" id="KW-0863">Zinc-finger</keyword>
<dbReference type="InterPro" id="IPR018957">
    <property type="entry name" value="Znf_C3HC4_RING-type"/>
</dbReference>
<dbReference type="SUPFAM" id="SSF57850">
    <property type="entry name" value="RING/U-box"/>
    <property type="match status" value="1"/>
</dbReference>
<evidence type="ECO:0000256" key="1">
    <source>
        <dbReference type="ARBA" id="ARBA00022723"/>
    </source>
</evidence>
<dbReference type="InterPro" id="IPR013083">
    <property type="entry name" value="Znf_RING/FYVE/PHD"/>
</dbReference>
<evidence type="ECO:0000259" key="6">
    <source>
        <dbReference type="PROSITE" id="PS50089"/>
    </source>
</evidence>
<feature type="compositionally biased region" description="Acidic residues" evidence="5">
    <location>
        <begin position="400"/>
        <end position="414"/>
    </location>
</feature>
<feature type="compositionally biased region" description="Polar residues" evidence="5">
    <location>
        <begin position="312"/>
        <end position="324"/>
    </location>
</feature>
<dbReference type="AlphaFoldDB" id="A0A9W9IBM5"/>
<feature type="compositionally biased region" description="Acidic residues" evidence="5">
    <location>
        <begin position="267"/>
        <end position="292"/>
    </location>
</feature>
<dbReference type="EMBL" id="JAPQKO010000003">
    <property type="protein sequence ID" value="KAJ5172471.1"/>
    <property type="molecule type" value="Genomic_DNA"/>
</dbReference>
<keyword evidence="3" id="KW-0862">Zinc</keyword>
<evidence type="ECO:0000313" key="8">
    <source>
        <dbReference type="Proteomes" id="UP001146351"/>
    </source>
</evidence>
<feature type="compositionally biased region" description="Basic residues" evidence="5">
    <location>
        <begin position="481"/>
        <end position="492"/>
    </location>
</feature>
<evidence type="ECO:0000256" key="3">
    <source>
        <dbReference type="ARBA" id="ARBA00022833"/>
    </source>
</evidence>
<evidence type="ECO:0000256" key="2">
    <source>
        <dbReference type="ARBA" id="ARBA00022771"/>
    </source>
</evidence>
<feature type="compositionally biased region" description="Polar residues" evidence="5">
    <location>
        <begin position="356"/>
        <end position="365"/>
    </location>
</feature>
<feature type="region of interest" description="Disordered" evidence="5">
    <location>
        <begin position="260"/>
        <end position="492"/>
    </location>
</feature>
<feature type="domain" description="RING-type" evidence="6">
    <location>
        <begin position="31"/>
        <end position="72"/>
    </location>
</feature>